<evidence type="ECO:0000256" key="1">
    <source>
        <dbReference type="SAM" id="SignalP"/>
    </source>
</evidence>
<feature type="chain" id="PRO_5027058657" evidence="1">
    <location>
        <begin position="23"/>
        <end position="220"/>
    </location>
</feature>
<dbReference type="AlphaFoldDB" id="A0A6M2CMC7"/>
<dbReference type="KEGG" id="rmp:119187147"/>
<dbReference type="VEuPathDB" id="VectorBase:LOC119187147"/>
<protein>
    <submittedName>
        <fullName evidence="2">Putative 28 kDa metastriate family member</fullName>
    </submittedName>
</protein>
<organism evidence="2">
    <name type="scientific">Rhipicephalus microplus</name>
    <name type="common">Cattle tick</name>
    <name type="synonym">Boophilus microplus</name>
    <dbReference type="NCBI Taxonomy" id="6941"/>
    <lineage>
        <taxon>Eukaryota</taxon>
        <taxon>Metazoa</taxon>
        <taxon>Ecdysozoa</taxon>
        <taxon>Arthropoda</taxon>
        <taxon>Chelicerata</taxon>
        <taxon>Arachnida</taxon>
        <taxon>Acari</taxon>
        <taxon>Parasitiformes</taxon>
        <taxon>Ixodida</taxon>
        <taxon>Ixodoidea</taxon>
        <taxon>Ixodidae</taxon>
        <taxon>Rhipicephalinae</taxon>
        <taxon>Rhipicephalus</taxon>
        <taxon>Boophilus</taxon>
    </lineage>
</organism>
<keyword evidence="1" id="KW-0732">Signal</keyword>
<dbReference type="OMA" id="MESHEHT"/>
<dbReference type="EMBL" id="GHWJ01001984">
    <property type="protein sequence ID" value="NOV34721.1"/>
    <property type="molecule type" value="Transcribed_RNA"/>
</dbReference>
<name>A0A6M2CMC7_RHIMP</name>
<accession>A0A6M2CMC7</accession>
<dbReference type="OrthoDB" id="10620626at2759"/>
<reference evidence="2" key="1">
    <citation type="submission" date="2019-09" db="EMBL/GenBank/DDBJ databases">
        <title>Organ-specific transcriptomic study of the physiology of the cattle tick, Rhipicephalus microplus.</title>
        <authorList>
            <person name="Tirloni L."/>
            <person name="Braz G."/>
            <person name="Gandara A.C.P."/>
            <person name="Sabadin G.A."/>
            <person name="da Silva R.M."/>
            <person name="Guizzo M.G."/>
            <person name="Machado J.A."/>
            <person name="Costa E.P."/>
            <person name="Gomes H.F."/>
            <person name="Moraes J."/>
            <person name="Mota M.B.S."/>
            <person name="Mesquita R.D."/>
            <person name="Alvarenga P.H."/>
            <person name="Alves F."/>
            <person name="Seixas A."/>
            <person name="da Fonseca R.N."/>
            <person name="Fogaca A."/>
            <person name="Logullo C."/>
            <person name="Tanaka A."/>
            <person name="Daffre S."/>
            <person name="Termignoni C."/>
            <person name="Vaz I.S.Jr."/>
            <person name="Oliveira P.L."/>
            <person name="Ribeiro J.M."/>
        </authorList>
    </citation>
    <scope>NUCLEOTIDE SEQUENCE</scope>
    <source>
        <strain evidence="2">Porto Alegre</strain>
    </source>
</reference>
<sequence>MDPANLFVTLFMAASMLSTSTQKNTRPCKRTGDGVTVRAQIFYDLTVNTTGGSEESMEAIRKPGKADFDKLFKKVQDHFHREFVMVNFTVESVKERDELVVQSYFHGYIIAIETLQKVIESEPQPLRNDSITYFFTSRPLYEGRWRADLPGDVVDYEATFNTFCNKTRSAAVVNYISMESHEHTVAATAWVFGQKKYKSYTYRDYKSMNLTFSHCEKTAG</sequence>
<proteinExistence type="predicted"/>
<feature type="signal peptide" evidence="1">
    <location>
        <begin position="1"/>
        <end position="22"/>
    </location>
</feature>
<evidence type="ECO:0000313" key="2">
    <source>
        <dbReference type="EMBL" id="NOV34721.1"/>
    </source>
</evidence>
<dbReference type="RefSeq" id="XP_037291276.1">
    <property type="nucleotide sequence ID" value="XM_037435379.1"/>
</dbReference>